<dbReference type="InterPro" id="IPR004364">
    <property type="entry name" value="Aa-tRNA-synt_II"/>
</dbReference>
<dbReference type="EMBL" id="RHJS01000002">
    <property type="protein sequence ID" value="RRK31340.1"/>
    <property type="molecule type" value="Genomic_DNA"/>
</dbReference>
<dbReference type="SUPFAM" id="SSF55261">
    <property type="entry name" value="GAD domain-like"/>
    <property type="match status" value="1"/>
</dbReference>
<dbReference type="Gene3D" id="3.30.1360.30">
    <property type="entry name" value="GAD-like domain"/>
    <property type="match status" value="1"/>
</dbReference>
<dbReference type="GO" id="GO:0003676">
    <property type="term" value="F:nucleic acid binding"/>
    <property type="evidence" value="ECO:0007669"/>
    <property type="project" value="InterPro"/>
</dbReference>
<feature type="binding site" evidence="7">
    <location>
        <position position="497"/>
    </location>
    <ligand>
        <name>L-aspartate</name>
        <dbReference type="ChEBI" id="CHEBI:29991"/>
    </ligand>
</feature>
<comment type="caution">
    <text evidence="9">The sequence shown here is derived from an EMBL/GenBank/DDBJ whole genome shotgun (WGS) entry which is preliminary data.</text>
</comment>
<feature type="binding site" evidence="7">
    <location>
        <position position="456"/>
    </location>
    <ligand>
        <name>L-aspartate</name>
        <dbReference type="ChEBI" id="CHEBI:29991"/>
    </ligand>
</feature>
<dbReference type="PROSITE" id="PS50862">
    <property type="entry name" value="AA_TRNA_LIGASE_II"/>
    <property type="match status" value="1"/>
</dbReference>
<comment type="subcellular location">
    <subcellularLocation>
        <location evidence="7">Cytoplasm</location>
    </subcellularLocation>
</comment>
<proteinExistence type="inferred from homology"/>
<evidence type="ECO:0000256" key="2">
    <source>
        <dbReference type="ARBA" id="ARBA00022598"/>
    </source>
</evidence>
<feature type="binding site" evidence="7">
    <location>
        <begin position="228"/>
        <end position="230"/>
    </location>
    <ligand>
        <name>ATP</name>
        <dbReference type="ChEBI" id="CHEBI:30616"/>
    </ligand>
</feature>
<comment type="catalytic activity">
    <reaction evidence="7">
        <text>tRNA(Asx) + L-aspartate + ATP = L-aspartyl-tRNA(Asx) + AMP + diphosphate</text>
        <dbReference type="Rhea" id="RHEA:18349"/>
        <dbReference type="Rhea" id="RHEA-COMP:9710"/>
        <dbReference type="Rhea" id="RHEA-COMP:9711"/>
        <dbReference type="ChEBI" id="CHEBI:29991"/>
        <dbReference type="ChEBI" id="CHEBI:30616"/>
        <dbReference type="ChEBI" id="CHEBI:33019"/>
        <dbReference type="ChEBI" id="CHEBI:78442"/>
        <dbReference type="ChEBI" id="CHEBI:78516"/>
        <dbReference type="ChEBI" id="CHEBI:456215"/>
        <dbReference type="EC" id="6.1.1.23"/>
    </reaction>
</comment>
<reference evidence="9" key="1">
    <citation type="submission" date="2018-10" db="EMBL/GenBank/DDBJ databases">
        <title>Schaedlerella arabinophila gen. nov. sp. nov., isolated from the mouse intestinal tract and comparative analysis with the genome of the closely related altered Schaedler flora strain ASF502.</title>
        <authorList>
            <person name="Miyake S."/>
            <person name="Soh M."/>
            <person name="Seedorf H."/>
        </authorList>
    </citation>
    <scope>NUCLEOTIDE SEQUENCE [LARGE SCALE GENOMIC DNA]</scope>
    <source>
        <strain evidence="9">DSM 106076</strain>
    </source>
</reference>
<feature type="binding site" evidence="7">
    <location>
        <position position="237"/>
    </location>
    <ligand>
        <name>ATP</name>
        <dbReference type="ChEBI" id="CHEBI:30616"/>
    </ligand>
</feature>
<evidence type="ECO:0000313" key="10">
    <source>
        <dbReference type="Proteomes" id="UP000274920"/>
    </source>
</evidence>
<evidence type="ECO:0000259" key="8">
    <source>
        <dbReference type="PROSITE" id="PS50862"/>
    </source>
</evidence>
<gene>
    <name evidence="7 9" type="primary">aspS</name>
    <name evidence="9" type="ORF">EBB54_08175</name>
</gene>
<evidence type="ECO:0000256" key="1">
    <source>
        <dbReference type="ARBA" id="ARBA00006303"/>
    </source>
</evidence>
<dbReference type="PANTHER" id="PTHR22594">
    <property type="entry name" value="ASPARTYL/LYSYL-TRNA SYNTHETASE"/>
    <property type="match status" value="1"/>
</dbReference>
<dbReference type="AlphaFoldDB" id="A0A3R8R3G9"/>
<dbReference type="GO" id="GO:0005737">
    <property type="term" value="C:cytoplasm"/>
    <property type="evidence" value="ECO:0007669"/>
    <property type="project" value="UniProtKB-SubCell"/>
</dbReference>
<dbReference type="GO" id="GO:0006422">
    <property type="term" value="P:aspartyl-tRNA aminoacylation"/>
    <property type="evidence" value="ECO:0007669"/>
    <property type="project" value="UniProtKB-UniRule"/>
</dbReference>
<keyword evidence="4 7" id="KW-0067">ATP-binding</keyword>
<dbReference type="InterPro" id="IPR002312">
    <property type="entry name" value="Asp/Asn-tRNA-synth_IIb"/>
</dbReference>
<evidence type="ECO:0000256" key="6">
    <source>
        <dbReference type="ARBA" id="ARBA00023146"/>
    </source>
</evidence>
<keyword evidence="10" id="KW-1185">Reference proteome</keyword>
<dbReference type="NCBIfam" id="NF001750">
    <property type="entry name" value="PRK00476.1"/>
    <property type="match status" value="1"/>
</dbReference>
<dbReference type="PANTHER" id="PTHR22594:SF5">
    <property type="entry name" value="ASPARTATE--TRNA LIGASE, MITOCHONDRIAL"/>
    <property type="match status" value="1"/>
</dbReference>
<dbReference type="SUPFAM" id="SSF55681">
    <property type="entry name" value="Class II aaRS and biotin synthetases"/>
    <property type="match status" value="1"/>
</dbReference>
<dbReference type="NCBIfam" id="TIGR00459">
    <property type="entry name" value="aspS_bact"/>
    <property type="match status" value="1"/>
</dbReference>
<evidence type="ECO:0000256" key="4">
    <source>
        <dbReference type="ARBA" id="ARBA00022840"/>
    </source>
</evidence>
<feature type="binding site" evidence="7">
    <location>
        <position position="182"/>
    </location>
    <ligand>
        <name>L-aspartate</name>
        <dbReference type="ChEBI" id="CHEBI:29991"/>
    </ligand>
</feature>
<dbReference type="InterPro" id="IPR047089">
    <property type="entry name" value="Asp-tRNA-ligase_1_N"/>
</dbReference>
<feature type="domain" description="Aminoacyl-transfer RNA synthetases class-II family profile" evidence="8">
    <location>
        <begin position="149"/>
        <end position="563"/>
    </location>
</feature>
<dbReference type="Gene3D" id="3.30.930.10">
    <property type="entry name" value="Bira Bifunctional Protein, Domain 2"/>
    <property type="match status" value="1"/>
</dbReference>
<dbReference type="InterPro" id="IPR012340">
    <property type="entry name" value="NA-bd_OB-fold"/>
</dbReference>
<comment type="function">
    <text evidence="7">Aspartyl-tRNA synthetase with relaxed tRNA specificity since it is able to aspartylate not only its cognate tRNA(Asp) but also tRNA(Asn). Reaction proceeds in two steps: L-aspartate is first activated by ATP to form Asp-AMP and then transferred to the acceptor end of tRNA(Asp/Asn).</text>
</comment>
<dbReference type="CDD" id="cd04317">
    <property type="entry name" value="EcAspRS_like_N"/>
    <property type="match status" value="1"/>
</dbReference>
<dbReference type="Pfam" id="PF00152">
    <property type="entry name" value="tRNA-synt_2"/>
    <property type="match status" value="1"/>
</dbReference>
<sequence>MAESMRGLHRTHRCGELSAANAGEMVTVMGWVQKNRNKGGLVFVDVRDRSGIIQVVFEEGKADADLIAKAAGLRSEYVVAVVGKVEKRSGAVNEHISTGEIEVIPSELRVLSESATPPFPIEENSRTKEELRLKYRYLDLRRPDLQRNLMMRSQVATLTRQFLADEGFLEIETPILGKSTPEGARDYLVPSRVHPGSFYGLPQSPQLFKQLLMCSGYDRYFQIAKCFRDEDLRADRQPEFTQIDMELSFVDVDDVIDVNERLLAKLFRDVLGVEVSLPIPRMTWQEAMDRYGSDKPDTRFGMELTDVTETVKDFDFVVFKGAVENGGSVRGINVKGQGGMPRKKIDKLVSFAKDYGAKGLAYIAIQEDGSFKSSFAKFMTEEQSKNLIDAMAGEAGDLLLFAADKNKVVWDVLGALRVELAKQLELLDKNEYSFVWITEFPLLEWSEEQNRYTAMHHPFTMPMEEDLQYLDSDPGRVRAKAYDITLNGNEIGGGSIRIFQNEIQEKMFEVLGFTKEQAHSQFGFLLDAFRYGVPPHAGLAYGLDRMVMLMAKEDSIRDVIAFPKIKDASCLMTDAPGEVDEKQLLELGLALAEEDTEVAEETEEG</sequence>
<feature type="binding site" evidence="7">
    <location>
        <begin position="542"/>
        <end position="545"/>
    </location>
    <ligand>
        <name>ATP</name>
        <dbReference type="ChEBI" id="CHEBI:30616"/>
    </ligand>
</feature>
<comment type="caution">
    <text evidence="7">Lacks conserved residue(s) required for the propagation of feature annotation.</text>
</comment>
<dbReference type="RefSeq" id="WP_125127028.1">
    <property type="nucleotide sequence ID" value="NZ_RHJS01000002.1"/>
</dbReference>
<protein>
    <recommendedName>
        <fullName evidence="7">Aspartate--tRNA(Asp/Asn) ligase</fullName>
        <ecNumber evidence="7">6.1.1.23</ecNumber>
    </recommendedName>
    <alternativeName>
        <fullName evidence="7">Aspartyl-tRNA synthetase</fullName>
        <shortName evidence="7">AspRS</shortName>
    </alternativeName>
    <alternativeName>
        <fullName evidence="7">Non-discriminating aspartyl-tRNA synthetase</fullName>
        <shortName evidence="7">ND-AspRS</shortName>
    </alternativeName>
</protein>
<evidence type="ECO:0000256" key="5">
    <source>
        <dbReference type="ARBA" id="ARBA00022917"/>
    </source>
</evidence>
<keyword evidence="2 7" id="KW-0436">Ligase</keyword>
<accession>A0A3R8R3G9</accession>
<feature type="binding site" evidence="7">
    <location>
        <position position="228"/>
    </location>
    <ligand>
        <name>L-aspartate</name>
        <dbReference type="ChEBI" id="CHEBI:29991"/>
    </ligand>
</feature>
<dbReference type="Proteomes" id="UP000274920">
    <property type="component" value="Unassembled WGS sequence"/>
</dbReference>
<dbReference type="InterPro" id="IPR004115">
    <property type="entry name" value="GAD-like_sf"/>
</dbReference>
<dbReference type="CDD" id="cd00777">
    <property type="entry name" value="AspRS_core"/>
    <property type="match status" value="1"/>
</dbReference>
<feature type="site" description="Important for tRNA non-discrimination" evidence="7">
    <location>
        <position position="90"/>
    </location>
</feature>
<dbReference type="InterPro" id="IPR004365">
    <property type="entry name" value="NA-bd_OB_tRNA"/>
</dbReference>
<comment type="subunit">
    <text evidence="7">Homodimer.</text>
</comment>
<feature type="binding site" evidence="7">
    <location>
        <position position="490"/>
    </location>
    <ligand>
        <name>ATP</name>
        <dbReference type="ChEBI" id="CHEBI:30616"/>
    </ligand>
</feature>
<dbReference type="Gene3D" id="2.40.50.140">
    <property type="entry name" value="Nucleic acid-binding proteins"/>
    <property type="match status" value="1"/>
</dbReference>
<dbReference type="InterPro" id="IPR004524">
    <property type="entry name" value="Asp-tRNA-ligase_1"/>
</dbReference>
<dbReference type="InterPro" id="IPR045864">
    <property type="entry name" value="aa-tRNA-synth_II/BPL/LPL"/>
</dbReference>
<dbReference type="Pfam" id="PF02938">
    <property type="entry name" value="GAD"/>
    <property type="match status" value="1"/>
</dbReference>
<keyword evidence="5 7" id="KW-0648">Protein biosynthesis</keyword>
<organism evidence="9 10">
    <name type="scientific">Schaedlerella arabinosiphila</name>
    <dbReference type="NCBI Taxonomy" id="2044587"/>
    <lineage>
        <taxon>Bacteria</taxon>
        <taxon>Bacillati</taxon>
        <taxon>Bacillota</taxon>
        <taxon>Clostridia</taxon>
        <taxon>Lachnospirales</taxon>
        <taxon>Lachnospiraceae</taxon>
        <taxon>Schaedlerella</taxon>
    </lineage>
</organism>
<dbReference type="GO" id="GO:0016740">
    <property type="term" value="F:transferase activity"/>
    <property type="evidence" value="ECO:0007669"/>
    <property type="project" value="UniProtKB-ARBA"/>
</dbReference>
<evidence type="ECO:0000313" key="9">
    <source>
        <dbReference type="EMBL" id="RRK31340.1"/>
    </source>
</evidence>
<dbReference type="InterPro" id="IPR047090">
    <property type="entry name" value="AspRS_core"/>
</dbReference>
<feature type="region of interest" description="Aspartate" evidence="7">
    <location>
        <begin position="206"/>
        <end position="209"/>
    </location>
</feature>
<dbReference type="GO" id="GO:0005524">
    <property type="term" value="F:ATP binding"/>
    <property type="evidence" value="ECO:0007669"/>
    <property type="project" value="UniProtKB-UniRule"/>
</dbReference>
<keyword evidence="6 7" id="KW-0030">Aminoacyl-tRNA synthetase</keyword>
<dbReference type="EC" id="6.1.1.23" evidence="7"/>
<dbReference type="InterPro" id="IPR029351">
    <property type="entry name" value="GAD_dom"/>
</dbReference>
<keyword evidence="3 7" id="KW-0547">Nucleotide-binding</keyword>
<dbReference type="GO" id="GO:0004815">
    <property type="term" value="F:aspartate-tRNA ligase activity"/>
    <property type="evidence" value="ECO:0007669"/>
    <property type="project" value="UniProtKB-UniRule"/>
</dbReference>
<dbReference type="GO" id="GO:0050560">
    <property type="term" value="F:aspartate-tRNA(Asn) ligase activity"/>
    <property type="evidence" value="ECO:0007669"/>
    <property type="project" value="UniProtKB-EC"/>
</dbReference>
<comment type="similarity">
    <text evidence="1 7">Belongs to the class-II aminoacyl-tRNA synthetase family. Type 1 subfamily.</text>
</comment>
<dbReference type="HAMAP" id="MF_00044">
    <property type="entry name" value="Asp_tRNA_synth_type1"/>
    <property type="match status" value="1"/>
</dbReference>
<keyword evidence="7" id="KW-0963">Cytoplasm</keyword>
<evidence type="ECO:0000256" key="3">
    <source>
        <dbReference type="ARBA" id="ARBA00022741"/>
    </source>
</evidence>
<evidence type="ECO:0000256" key="7">
    <source>
        <dbReference type="HAMAP-Rule" id="MF_00044"/>
    </source>
</evidence>
<dbReference type="InterPro" id="IPR006195">
    <property type="entry name" value="aa-tRNA-synth_II"/>
</dbReference>
<dbReference type="SUPFAM" id="SSF50249">
    <property type="entry name" value="Nucleic acid-binding proteins"/>
    <property type="match status" value="1"/>
</dbReference>
<dbReference type="PRINTS" id="PR01042">
    <property type="entry name" value="TRNASYNTHASP"/>
</dbReference>
<dbReference type="Pfam" id="PF01336">
    <property type="entry name" value="tRNA_anti-codon"/>
    <property type="match status" value="1"/>
</dbReference>
<dbReference type="GO" id="GO:0140096">
    <property type="term" value="F:catalytic activity, acting on a protein"/>
    <property type="evidence" value="ECO:0007669"/>
    <property type="project" value="UniProtKB-ARBA"/>
</dbReference>
<name>A0A3R8R3G9_9FIRM</name>